<dbReference type="InterPro" id="IPR049945">
    <property type="entry name" value="AAA_22"/>
</dbReference>
<dbReference type="PANTHER" id="PTHR47691:SF3">
    <property type="entry name" value="HTH-TYPE TRANSCRIPTIONAL REGULATOR RV0890C-RELATED"/>
    <property type="match status" value="1"/>
</dbReference>
<evidence type="ECO:0000259" key="1">
    <source>
        <dbReference type="Pfam" id="PF13401"/>
    </source>
</evidence>
<evidence type="ECO:0000313" key="2">
    <source>
        <dbReference type="EMBL" id="ACF13633.1"/>
    </source>
</evidence>
<organism evidence="2 3">
    <name type="scientific">Chloroherpeton thalassium (strain ATCC 35110 / GB-78)</name>
    <dbReference type="NCBI Taxonomy" id="517418"/>
    <lineage>
        <taxon>Bacteria</taxon>
        <taxon>Pseudomonadati</taxon>
        <taxon>Chlorobiota</taxon>
        <taxon>Chlorobiia</taxon>
        <taxon>Chlorobiales</taxon>
        <taxon>Chloroherpetonaceae</taxon>
        <taxon>Chloroherpeton</taxon>
    </lineage>
</organism>
<dbReference type="InterPro" id="IPR011990">
    <property type="entry name" value="TPR-like_helical_dom_sf"/>
</dbReference>
<sequence length="878" mass="98846">MKIYLPSELQCYTPVSTTLDEQYISNPIFIGRDQEIATLSRDLLVQTAQLITITGAGGIGKTRLVLEIAFRLRDHFPDGVFFVPLASVDSPESLLNAITNELRFSLHSRLDLKTRLNTYLKGKNILLVLDNYEHLLDGAYQEQPRDCRTILIELLAASPGTKLLVTSREPLGMPIERIYELKGMPYPNDEMELNPESFSSVELFLSEAERVKPGTIFSPAEKRYIARMCKFVEGMPLGVKLAASWVRTLTCKEISQEFEELANVQAVPSMAVPERHRNMRYVFEQSWRRLTDEEQSIIKRCAVFRGGAGKKAIDSIAGANLPILSSLIEKSLIHRTISEGYDQHSRYDVHELLRQFSEEKLMARPEEANWVRLQHCQYFLNLLSELDASLTAGNQIHAISEIEEDIDNIRVAWLWAVKNDLYTEMSSAVGPLAHFFDIRGLIYEGCELFEIAIKKFMAGGLSPKSDSVVEKERLTVLGMLLLRQGFLFSRLSRYNKAVELLEQSLLIFRSLNNVDKELAFALNYLGHVEYFIGKYEAADVHCNEALAIREKMDDKVRIGDTMINIGFGAFMKGDFKKAEDISKKIASTAKEKNDRRGQAIGTGALAYVNHALGLYDIAQIQYEESISICNELGLQWFSPWFMTNFSLVELALGNEKKAMQLATESIALIREIGDQYRLIHARVNLATILIETGSLDEANRSAIQALEMSQDVSHCYGEARALNILAAIAIAKKQPQIAFNYALKSERINEVSGQRAVLGQAHGLLGKAFLQTRDLKKALSFIGKGFKESTYVNAIPQALEMLTDWAAIYLMDGKEKDGLEFLNIVNAHAKTPFFVKARATGLLTQYHLMDAIQPPDAASLHDSEQMFRDLANRLLRLS</sequence>
<reference evidence="2 3" key="1">
    <citation type="submission" date="2008-06" db="EMBL/GenBank/DDBJ databases">
        <title>Complete sequence of Chloroherpeton thalassium ATCC 35110.</title>
        <authorList>
            <consortium name="US DOE Joint Genome Institute"/>
            <person name="Lucas S."/>
            <person name="Copeland A."/>
            <person name="Lapidus A."/>
            <person name="Glavina del Rio T."/>
            <person name="Dalin E."/>
            <person name="Tice H."/>
            <person name="Bruce D."/>
            <person name="Goodwin L."/>
            <person name="Pitluck S."/>
            <person name="Schmutz J."/>
            <person name="Larimer F."/>
            <person name="Land M."/>
            <person name="Hauser L."/>
            <person name="Kyrpides N."/>
            <person name="Mikhailova N."/>
            <person name="Liu Z."/>
            <person name="Li T."/>
            <person name="Zhao F."/>
            <person name="Overmann J."/>
            <person name="Bryant D.A."/>
            <person name="Richardson P."/>
        </authorList>
    </citation>
    <scope>NUCLEOTIDE SEQUENCE [LARGE SCALE GENOMIC DNA]</scope>
    <source>
        <strain evidence="3">ATCC 35110 / GB-78</strain>
    </source>
</reference>
<dbReference type="EMBL" id="CP001100">
    <property type="protein sequence ID" value="ACF13633.1"/>
    <property type="molecule type" value="Genomic_DNA"/>
</dbReference>
<proteinExistence type="predicted"/>
<dbReference type="OrthoDB" id="1090267at2"/>
<dbReference type="PRINTS" id="PR00364">
    <property type="entry name" value="DISEASERSIST"/>
</dbReference>
<dbReference type="SUPFAM" id="SSF52540">
    <property type="entry name" value="P-loop containing nucleoside triphosphate hydrolases"/>
    <property type="match status" value="1"/>
</dbReference>
<dbReference type="PANTHER" id="PTHR47691">
    <property type="entry name" value="REGULATOR-RELATED"/>
    <property type="match status" value="1"/>
</dbReference>
<dbReference type="Gene3D" id="3.40.50.300">
    <property type="entry name" value="P-loop containing nucleotide triphosphate hydrolases"/>
    <property type="match status" value="1"/>
</dbReference>
<gene>
    <name evidence="2" type="ordered locus">Ctha_1169</name>
</gene>
<dbReference type="STRING" id="517418.Ctha_1169"/>
<dbReference type="AlphaFoldDB" id="B3QYK5"/>
<dbReference type="Proteomes" id="UP000001208">
    <property type="component" value="Chromosome"/>
</dbReference>
<accession>B3QYK5</accession>
<dbReference type="RefSeq" id="WP_012499717.1">
    <property type="nucleotide sequence ID" value="NC_011026.1"/>
</dbReference>
<dbReference type="SUPFAM" id="SSF48452">
    <property type="entry name" value="TPR-like"/>
    <property type="match status" value="2"/>
</dbReference>
<name>B3QYK5_CHLT3</name>
<evidence type="ECO:0000313" key="3">
    <source>
        <dbReference type="Proteomes" id="UP000001208"/>
    </source>
</evidence>
<dbReference type="Pfam" id="PF13424">
    <property type="entry name" value="TPR_12"/>
    <property type="match status" value="1"/>
</dbReference>
<dbReference type="InterPro" id="IPR019734">
    <property type="entry name" value="TPR_rpt"/>
</dbReference>
<dbReference type="eggNOG" id="COG0457">
    <property type="taxonomic scope" value="Bacteria"/>
</dbReference>
<dbReference type="KEGG" id="cts:Ctha_1169"/>
<dbReference type="eggNOG" id="COG3903">
    <property type="taxonomic scope" value="Bacteria"/>
</dbReference>
<dbReference type="SMART" id="SM00028">
    <property type="entry name" value="TPR"/>
    <property type="match status" value="6"/>
</dbReference>
<feature type="domain" description="ORC1/DEAH AAA+ ATPase" evidence="1">
    <location>
        <begin position="47"/>
        <end position="148"/>
    </location>
</feature>
<keyword evidence="3" id="KW-1185">Reference proteome</keyword>
<dbReference type="InterPro" id="IPR027417">
    <property type="entry name" value="P-loop_NTPase"/>
</dbReference>
<dbReference type="Pfam" id="PF13401">
    <property type="entry name" value="AAA_22"/>
    <property type="match status" value="1"/>
</dbReference>
<dbReference type="HOGENOM" id="CLU_004665_5_2_10"/>
<dbReference type="Gene3D" id="1.25.40.10">
    <property type="entry name" value="Tetratricopeptide repeat domain"/>
    <property type="match status" value="2"/>
</dbReference>
<protein>
    <submittedName>
        <fullName evidence="2">TPR repeat-containing protein</fullName>
    </submittedName>
</protein>
<dbReference type="GO" id="GO:0043531">
    <property type="term" value="F:ADP binding"/>
    <property type="evidence" value="ECO:0007669"/>
    <property type="project" value="InterPro"/>
</dbReference>